<evidence type="ECO:0000256" key="2">
    <source>
        <dbReference type="ARBA" id="ARBA00007441"/>
    </source>
</evidence>
<dbReference type="InterPro" id="IPR015424">
    <property type="entry name" value="PyrdxlP-dep_Trfase"/>
</dbReference>
<dbReference type="SUPFAM" id="SSF53383">
    <property type="entry name" value="PLP-dependent transferases"/>
    <property type="match status" value="1"/>
</dbReference>
<sequence>MPEVSSASNHRFQPSFNRQRVNMHPWIADRTASFDSSGIRKVFDLAAKLKDPINLSIGQPDFDVPEEIQDATVDAIRSGKNAYSPTQGIAPLREKLLAEINAKYPGQNRDVFVSSGTSGGLVLSLLSMINPGDEVIFLDPYFVMYPALVSLCGGIPVTVDSYPDFRLDPAKIEASITPKTKMILVNSPANPTGVTASEQDLRDVGDLAAKHNIALLSDEIYSRFFYDGDFASPAATNPETIVIDGFSKSHAMTGWRVGYVHGPPEIIATMLKIQQYSFVCSPQPAQWGALRAMEISLDGHIDDYRRKRDFMVEQLSPHFELTSPGGAFYLFPKAPGTEGGTAFVERAIADGLLIIPGKIFSSRDSHFRVSFAASDDTLRRGAERLIKLAGDNR</sequence>
<dbReference type="EMBL" id="AFAR01000168">
    <property type="protein sequence ID" value="EGF26954.1"/>
    <property type="molecule type" value="Genomic_DNA"/>
</dbReference>
<evidence type="ECO:0000256" key="3">
    <source>
        <dbReference type="ARBA" id="ARBA00022576"/>
    </source>
</evidence>
<dbReference type="Pfam" id="PF00155">
    <property type="entry name" value="Aminotran_1_2"/>
    <property type="match status" value="1"/>
</dbReference>
<comment type="similarity">
    <text evidence="2 6">Belongs to the class-I pyridoxal-phosphate-dependent aminotransferase family.</text>
</comment>
<evidence type="ECO:0000256" key="5">
    <source>
        <dbReference type="ARBA" id="ARBA00022898"/>
    </source>
</evidence>
<reference evidence="8 9" key="1">
    <citation type="journal article" date="2013" name="Mar. Genomics">
        <title>Expression of sulfatases in Rhodopirellula baltica and the diversity of sulfatases in the genus Rhodopirellula.</title>
        <authorList>
            <person name="Wegner C.E."/>
            <person name="Richter-Heitmann T."/>
            <person name="Klindworth A."/>
            <person name="Klockow C."/>
            <person name="Richter M."/>
            <person name="Achstetter T."/>
            <person name="Glockner F.O."/>
            <person name="Harder J."/>
        </authorList>
    </citation>
    <scope>NUCLEOTIDE SEQUENCE [LARGE SCALE GENOMIC DNA]</scope>
    <source>
        <strain evidence="8 9">WH47</strain>
    </source>
</reference>
<accession>F2ATX0</accession>
<dbReference type="PANTHER" id="PTHR46383">
    <property type="entry name" value="ASPARTATE AMINOTRANSFERASE"/>
    <property type="match status" value="1"/>
</dbReference>
<protein>
    <recommendedName>
        <fullName evidence="6">Aminotransferase</fullName>
        <ecNumber evidence="6">2.6.1.-</ecNumber>
    </recommendedName>
</protein>
<keyword evidence="5" id="KW-0663">Pyridoxal phosphate</keyword>
<dbReference type="CDD" id="cd00609">
    <property type="entry name" value="AAT_like"/>
    <property type="match status" value="1"/>
</dbReference>
<evidence type="ECO:0000313" key="8">
    <source>
        <dbReference type="EMBL" id="EGF26954.1"/>
    </source>
</evidence>
<organism evidence="8 9">
    <name type="scientific">Rhodopirellula baltica WH47</name>
    <dbReference type="NCBI Taxonomy" id="991778"/>
    <lineage>
        <taxon>Bacteria</taxon>
        <taxon>Pseudomonadati</taxon>
        <taxon>Planctomycetota</taxon>
        <taxon>Planctomycetia</taxon>
        <taxon>Pirellulales</taxon>
        <taxon>Pirellulaceae</taxon>
        <taxon>Rhodopirellula</taxon>
    </lineage>
</organism>
<dbReference type="InterPro" id="IPR050596">
    <property type="entry name" value="AspAT/PAT-like"/>
</dbReference>
<dbReference type="AlphaFoldDB" id="F2ATX0"/>
<dbReference type="InterPro" id="IPR015421">
    <property type="entry name" value="PyrdxlP-dep_Trfase_major"/>
</dbReference>
<dbReference type="GO" id="GO:0008483">
    <property type="term" value="F:transaminase activity"/>
    <property type="evidence" value="ECO:0007669"/>
    <property type="project" value="UniProtKB-KW"/>
</dbReference>
<dbReference type="GO" id="GO:0006520">
    <property type="term" value="P:amino acid metabolic process"/>
    <property type="evidence" value="ECO:0007669"/>
    <property type="project" value="InterPro"/>
</dbReference>
<dbReference type="GO" id="GO:0030170">
    <property type="term" value="F:pyridoxal phosphate binding"/>
    <property type="evidence" value="ECO:0007669"/>
    <property type="project" value="InterPro"/>
</dbReference>
<dbReference type="EC" id="2.6.1.-" evidence="6"/>
<evidence type="ECO:0000259" key="7">
    <source>
        <dbReference type="Pfam" id="PF00155"/>
    </source>
</evidence>
<keyword evidence="4 6" id="KW-0808">Transferase</keyword>
<dbReference type="PANTHER" id="PTHR46383:SF1">
    <property type="entry name" value="ASPARTATE AMINOTRANSFERASE"/>
    <property type="match status" value="1"/>
</dbReference>
<evidence type="ECO:0000256" key="1">
    <source>
        <dbReference type="ARBA" id="ARBA00001933"/>
    </source>
</evidence>
<evidence type="ECO:0000313" key="9">
    <source>
        <dbReference type="Proteomes" id="UP000006222"/>
    </source>
</evidence>
<evidence type="ECO:0000256" key="6">
    <source>
        <dbReference type="RuleBase" id="RU000481"/>
    </source>
</evidence>
<dbReference type="Gene3D" id="3.40.640.10">
    <property type="entry name" value="Type I PLP-dependent aspartate aminotransferase-like (Major domain)"/>
    <property type="match status" value="1"/>
</dbReference>
<feature type="domain" description="Aminotransferase class I/classII large" evidence="7">
    <location>
        <begin position="51"/>
        <end position="385"/>
    </location>
</feature>
<comment type="cofactor">
    <cofactor evidence="1 6">
        <name>pyridoxal 5'-phosphate</name>
        <dbReference type="ChEBI" id="CHEBI:597326"/>
    </cofactor>
</comment>
<dbReference type="InterPro" id="IPR004839">
    <property type="entry name" value="Aminotransferase_I/II_large"/>
</dbReference>
<proteinExistence type="inferred from homology"/>
<comment type="caution">
    <text evidence="8">The sequence shown here is derived from an EMBL/GenBank/DDBJ whole genome shotgun (WGS) entry which is preliminary data.</text>
</comment>
<dbReference type="PATRIC" id="fig|991778.3.peg.3364"/>
<name>F2ATX0_RHOBT</name>
<evidence type="ECO:0000256" key="4">
    <source>
        <dbReference type="ARBA" id="ARBA00022679"/>
    </source>
</evidence>
<dbReference type="Proteomes" id="UP000006222">
    <property type="component" value="Unassembled WGS sequence"/>
</dbReference>
<dbReference type="PROSITE" id="PS00105">
    <property type="entry name" value="AA_TRANSFER_CLASS_1"/>
    <property type="match status" value="1"/>
</dbReference>
<dbReference type="InterPro" id="IPR004838">
    <property type="entry name" value="NHTrfase_class1_PyrdxlP-BS"/>
</dbReference>
<keyword evidence="3 6" id="KW-0032">Aminotransferase</keyword>
<gene>
    <name evidence="8" type="ORF">RBWH47_03993</name>
</gene>